<evidence type="ECO:0000313" key="1">
    <source>
        <dbReference type="EMBL" id="EQD58895.1"/>
    </source>
</evidence>
<reference evidence="1" key="2">
    <citation type="journal article" date="2014" name="ISME J.">
        <title>Microbial stratification in low pH oxic and suboxic macroscopic growths along an acid mine drainage.</title>
        <authorList>
            <person name="Mendez-Garcia C."/>
            <person name="Mesa V."/>
            <person name="Sprenger R.R."/>
            <person name="Richter M."/>
            <person name="Diez M.S."/>
            <person name="Solano J."/>
            <person name="Bargiela R."/>
            <person name="Golyshina O.V."/>
            <person name="Manteca A."/>
            <person name="Ramos J.L."/>
            <person name="Gallego J.R."/>
            <person name="Llorente I."/>
            <person name="Martins Dos Santos V.A."/>
            <person name="Jensen O.N."/>
            <person name="Pelaez A.I."/>
            <person name="Sanchez J."/>
            <person name="Ferrer M."/>
        </authorList>
    </citation>
    <scope>NUCLEOTIDE SEQUENCE</scope>
</reference>
<organism evidence="1">
    <name type="scientific">mine drainage metagenome</name>
    <dbReference type="NCBI Taxonomy" id="410659"/>
    <lineage>
        <taxon>unclassified sequences</taxon>
        <taxon>metagenomes</taxon>
        <taxon>ecological metagenomes</taxon>
    </lineage>
</organism>
<dbReference type="Pfam" id="PF14236">
    <property type="entry name" value="DruA"/>
    <property type="match status" value="1"/>
</dbReference>
<sequence>ACEALSWRAPNGALKTMSAKVAFLAMHRDGLIALPAPRHKNTNTAWPLHLPPGELPAPIEASLADLGRLCCRPVSDKAASAAWNEAIARHHYLGHHPLPGAQRRYVVSAKGTDLALFGFGAAAWKCAARDTFIGWDPETRAKRLHLVVGNARFLILPWVKVPNLASAALGLVVRALACDFEAIYGYRPVLAETFVETPRFAGTSYKAANWVHVGATKGRGKLDRDHSAKLAVKDVYLYPLARDFRRHLVARA</sequence>
<gene>
    <name evidence="1" type="ORF">B1B_08401</name>
</gene>
<dbReference type="EMBL" id="AUZY01005475">
    <property type="protein sequence ID" value="EQD58895.1"/>
    <property type="molecule type" value="Genomic_DNA"/>
</dbReference>
<dbReference type="InterPro" id="IPR025639">
    <property type="entry name" value="DruA"/>
</dbReference>
<dbReference type="AlphaFoldDB" id="T1BYF1"/>
<comment type="caution">
    <text evidence="1">The sequence shown here is derived from an EMBL/GenBank/DDBJ whole genome shotgun (WGS) entry which is preliminary data.</text>
</comment>
<feature type="non-terminal residue" evidence="1">
    <location>
        <position position="1"/>
    </location>
</feature>
<protein>
    <submittedName>
        <fullName evidence="1">Uncharacterized protein</fullName>
    </submittedName>
</protein>
<accession>T1BYF1</accession>
<name>T1BYF1_9ZZZZ</name>
<proteinExistence type="predicted"/>
<reference evidence="1" key="1">
    <citation type="submission" date="2013-08" db="EMBL/GenBank/DDBJ databases">
        <authorList>
            <person name="Mendez C."/>
            <person name="Richter M."/>
            <person name="Ferrer M."/>
            <person name="Sanchez J."/>
        </authorList>
    </citation>
    <scope>NUCLEOTIDE SEQUENCE</scope>
</reference>